<evidence type="ECO:0000313" key="1">
    <source>
        <dbReference type="EMBL" id="BCS96422.1"/>
    </source>
</evidence>
<dbReference type="EMBL" id="AP024488">
    <property type="protein sequence ID" value="BCS96422.1"/>
    <property type="molecule type" value="Genomic_DNA"/>
</dbReference>
<name>A0ABM7PGF6_9BACT</name>
<gene>
    <name evidence="1" type="ORF">DSLASN_20540</name>
</gene>
<organism evidence="1 2">
    <name type="scientific">Desulfoluna limicola</name>
    <dbReference type="NCBI Taxonomy" id="2810562"/>
    <lineage>
        <taxon>Bacteria</taxon>
        <taxon>Pseudomonadati</taxon>
        <taxon>Thermodesulfobacteriota</taxon>
        <taxon>Desulfobacteria</taxon>
        <taxon>Desulfobacterales</taxon>
        <taxon>Desulfolunaceae</taxon>
        <taxon>Desulfoluna</taxon>
    </lineage>
</organism>
<evidence type="ECO:0000313" key="2">
    <source>
        <dbReference type="Proteomes" id="UP001320148"/>
    </source>
</evidence>
<proteinExistence type="predicted"/>
<accession>A0ABM7PGF6</accession>
<sequence length="66" mass="7304">MKSGLWVLNSVLFQVSGEADYLICHWTGFVIKGLVLFRNSGKRLKRPGRVTIQLVSPAGPLNVTFS</sequence>
<keyword evidence="2" id="KW-1185">Reference proteome</keyword>
<reference evidence="1 2" key="1">
    <citation type="submission" date="2021-02" db="EMBL/GenBank/DDBJ databases">
        <title>Complete genome of Desulfoluna sp. strain ASN36.</title>
        <authorList>
            <person name="Takahashi A."/>
            <person name="Kojima H."/>
            <person name="Fukui M."/>
        </authorList>
    </citation>
    <scope>NUCLEOTIDE SEQUENCE [LARGE SCALE GENOMIC DNA]</scope>
    <source>
        <strain evidence="1 2">ASN36</strain>
    </source>
</reference>
<dbReference type="Proteomes" id="UP001320148">
    <property type="component" value="Chromosome"/>
</dbReference>
<protein>
    <submittedName>
        <fullName evidence="1">Uncharacterized protein</fullName>
    </submittedName>
</protein>